<comment type="subcellular location">
    <subcellularLocation>
        <location evidence="1">Cytoplasm</location>
    </subcellularLocation>
</comment>
<proteinExistence type="predicted"/>
<dbReference type="Gene3D" id="1.25.40.10">
    <property type="entry name" value="Tetratricopeptide repeat domain"/>
    <property type="match status" value="1"/>
</dbReference>
<dbReference type="Proteomes" id="UP000238479">
    <property type="component" value="Chromosome 6"/>
</dbReference>
<dbReference type="AlphaFoldDB" id="A0A2P6PR02"/>
<comment type="caution">
    <text evidence="5">The sequence shown here is derived from an EMBL/GenBank/DDBJ whole genome shotgun (WGS) entry which is preliminary data.</text>
</comment>
<evidence type="ECO:0000256" key="4">
    <source>
        <dbReference type="SAM" id="MobiDB-lite"/>
    </source>
</evidence>
<protein>
    <recommendedName>
        <fullName evidence="7">Pentatricopeptide</fullName>
    </recommendedName>
</protein>
<dbReference type="GO" id="GO:0000922">
    <property type="term" value="C:spindle pole"/>
    <property type="evidence" value="ECO:0007669"/>
    <property type="project" value="TreeGrafter"/>
</dbReference>
<dbReference type="EMBL" id="PDCK01000044">
    <property type="protein sequence ID" value="PRQ24341.1"/>
    <property type="molecule type" value="Genomic_DNA"/>
</dbReference>
<dbReference type="PANTHER" id="PTHR22706:SF1">
    <property type="entry name" value="ASSEMBLY FACTOR FOR SPINDLE MICROTUBULES"/>
    <property type="match status" value="1"/>
</dbReference>
<evidence type="ECO:0000256" key="3">
    <source>
        <dbReference type="ARBA" id="ARBA00022860"/>
    </source>
</evidence>
<feature type="compositionally biased region" description="Basic and acidic residues" evidence="4">
    <location>
        <begin position="190"/>
        <end position="208"/>
    </location>
</feature>
<feature type="compositionally biased region" description="Basic and acidic residues" evidence="4">
    <location>
        <begin position="215"/>
        <end position="225"/>
    </location>
</feature>
<dbReference type="PANTHER" id="PTHR22706">
    <property type="entry name" value="ASSEMBLY FACTOR FOR SPINDLE MICROTUBULES"/>
    <property type="match status" value="1"/>
</dbReference>
<evidence type="ECO:0000313" key="5">
    <source>
        <dbReference type="EMBL" id="PRQ24341.1"/>
    </source>
</evidence>
<dbReference type="GO" id="GO:0051295">
    <property type="term" value="P:establishment of meiotic spindle localization"/>
    <property type="evidence" value="ECO:0007669"/>
    <property type="project" value="TreeGrafter"/>
</dbReference>
<keyword evidence="2" id="KW-0963">Cytoplasm</keyword>
<dbReference type="Gramene" id="PRQ24341">
    <property type="protein sequence ID" value="PRQ24341"/>
    <property type="gene ID" value="RchiOBHm_Chr6g0271351"/>
</dbReference>
<dbReference type="GO" id="GO:0007051">
    <property type="term" value="P:spindle organization"/>
    <property type="evidence" value="ECO:0007669"/>
    <property type="project" value="TreeGrafter"/>
</dbReference>
<dbReference type="InterPro" id="IPR051185">
    <property type="entry name" value="ASPM"/>
</dbReference>
<keyword evidence="6" id="KW-1185">Reference proteome</keyword>
<evidence type="ECO:0000313" key="6">
    <source>
        <dbReference type="Proteomes" id="UP000238479"/>
    </source>
</evidence>
<evidence type="ECO:0008006" key="7">
    <source>
        <dbReference type="Google" id="ProtNLM"/>
    </source>
</evidence>
<sequence length="243" mass="28659">MYAESACMKSAEKVFAIILEVSVVSWNGMVTGYDLIFQNQKVIEYLRRMKFWGFEHYEVTYSNLLAAYVNSNIVLHDDGMMIVRDDIADGDKELTISLLWNMFVHLWLPPLVKKKTLAAEICKIQGNMDSFINVEFMSLELLQNEYNIDQVDVRAVITIVIIQLHSNEAAEIYKELNMMAGSAYNGRLLERGGDGKRERRREGEEEQKKRKKNQRERERERERDRKRREFGFLLKAMNWVVWF</sequence>
<dbReference type="GO" id="GO:0005516">
    <property type="term" value="F:calmodulin binding"/>
    <property type="evidence" value="ECO:0007669"/>
    <property type="project" value="UniProtKB-KW"/>
</dbReference>
<evidence type="ECO:0000256" key="2">
    <source>
        <dbReference type="ARBA" id="ARBA00022490"/>
    </source>
</evidence>
<dbReference type="STRING" id="74649.A0A2P6PR02"/>
<accession>A0A2P6PR02</accession>
<reference evidence="5 6" key="1">
    <citation type="journal article" date="2018" name="Nat. Genet.">
        <title>The Rosa genome provides new insights in the design of modern roses.</title>
        <authorList>
            <person name="Bendahmane M."/>
        </authorList>
    </citation>
    <scope>NUCLEOTIDE SEQUENCE [LARGE SCALE GENOMIC DNA]</scope>
    <source>
        <strain evidence="6">cv. Old Blush</strain>
    </source>
</reference>
<dbReference type="GO" id="GO:0000278">
    <property type="term" value="P:mitotic cell cycle"/>
    <property type="evidence" value="ECO:0007669"/>
    <property type="project" value="TreeGrafter"/>
</dbReference>
<dbReference type="GO" id="GO:0005737">
    <property type="term" value="C:cytoplasm"/>
    <property type="evidence" value="ECO:0007669"/>
    <property type="project" value="UniProtKB-SubCell"/>
</dbReference>
<keyword evidence="3" id="KW-0112">Calmodulin-binding</keyword>
<feature type="region of interest" description="Disordered" evidence="4">
    <location>
        <begin position="190"/>
        <end position="225"/>
    </location>
</feature>
<gene>
    <name evidence="5" type="ORF">RchiOBHm_Chr6g0271351</name>
</gene>
<organism evidence="5 6">
    <name type="scientific">Rosa chinensis</name>
    <name type="common">China rose</name>
    <dbReference type="NCBI Taxonomy" id="74649"/>
    <lineage>
        <taxon>Eukaryota</taxon>
        <taxon>Viridiplantae</taxon>
        <taxon>Streptophyta</taxon>
        <taxon>Embryophyta</taxon>
        <taxon>Tracheophyta</taxon>
        <taxon>Spermatophyta</taxon>
        <taxon>Magnoliopsida</taxon>
        <taxon>eudicotyledons</taxon>
        <taxon>Gunneridae</taxon>
        <taxon>Pentapetalae</taxon>
        <taxon>rosids</taxon>
        <taxon>fabids</taxon>
        <taxon>Rosales</taxon>
        <taxon>Rosaceae</taxon>
        <taxon>Rosoideae</taxon>
        <taxon>Rosoideae incertae sedis</taxon>
        <taxon>Rosa</taxon>
    </lineage>
</organism>
<evidence type="ECO:0000256" key="1">
    <source>
        <dbReference type="ARBA" id="ARBA00004496"/>
    </source>
</evidence>
<name>A0A2P6PR02_ROSCH</name>
<dbReference type="InterPro" id="IPR011990">
    <property type="entry name" value="TPR-like_helical_dom_sf"/>
</dbReference>